<evidence type="ECO:0000256" key="6">
    <source>
        <dbReference type="ARBA" id="ARBA00022801"/>
    </source>
</evidence>
<comment type="function">
    <text evidence="1">Possible endonuclease which induces a single-strand cut and initiates DNA replication.</text>
</comment>
<feature type="domain" description="Replication gene A protein-like" evidence="7">
    <location>
        <begin position="221"/>
        <end position="501"/>
    </location>
</feature>
<gene>
    <name evidence="8" type="ORF">D5018_20140</name>
</gene>
<dbReference type="AlphaFoldDB" id="A0A3L8PRA4"/>
<proteinExistence type="inferred from homology"/>
<evidence type="ECO:0000256" key="5">
    <source>
        <dbReference type="ARBA" id="ARBA00022759"/>
    </source>
</evidence>
<dbReference type="EMBL" id="QZEI01000122">
    <property type="protein sequence ID" value="RLV57896.1"/>
    <property type="molecule type" value="Genomic_DNA"/>
</dbReference>
<keyword evidence="3" id="KW-0235">DNA replication</keyword>
<sequence>MFCMCNCNINSGEQLLSVLIQGVCAMNVKEFEKQLGVSVADIFQGKANNDLVWLVNTLDSLPDCLSYPLFADFISGYLSLNGLQSIESLKHQVRIKVDNLKTNLNWMDSQLVRLPQDSANTLKKMYLKKLERYPNGRSPNIWLRKKVKFILSSIRKCPIPLHHLSSEVSRTDNAYEWSNRCLKILENLTENQTKQVDPVKLITAVKQPAEQWDICPRLPDLEKMQQSLTQGDDVTYQLELIAKALVRLINVDWWRSQLTKVYQQYKEHIAIIVGKVRSGVSAYVSQSTLQEYQARKKANTEWLKMIMLVNEQHELELPLIKAVQASISNPVNRKIELMVRMRGFEQLAEENGYVGEFYTWTAPSKYHCWNKSESGKGYYNSSYQGATPSDTQKYLCKQWSKVRAKFARKEIETFGFRVVEPHHDGTPHWHLLLFFKPEQVELARQIICEYAVEHDKDELNITGDDFKPEDCNPRFDFKAIDPAKGSATGYLVKYIAKNIDGAYVDIDFEAESSGKHAAEGVAAWASTWRIRQFQQIGGAPVTVWRELRRRRQAITNDDILERARKAADSANWQGYIEANGGLDCKQGNRPVKLAKIVNEAANRYGEDIIKIIGVMAVKKVQTRLEGWELHKPQVENSKAEREAMISDALRSLSSGSCAPWRSDNNCTEESEDLYSQFEKQENIVEPDCYLA</sequence>
<keyword evidence="5 8" id="KW-0255">Endonuclease</keyword>
<dbReference type="Proteomes" id="UP000281474">
    <property type="component" value="Unassembled WGS sequence"/>
</dbReference>
<comment type="similarity">
    <text evidence="2">Belongs to the phage GPA family.</text>
</comment>
<dbReference type="InterPro" id="IPR008766">
    <property type="entry name" value="Replication_gene_A-like"/>
</dbReference>
<keyword evidence="4" id="KW-0540">Nuclease</keyword>
<dbReference type="GO" id="GO:0016787">
    <property type="term" value="F:hydrolase activity"/>
    <property type="evidence" value="ECO:0007669"/>
    <property type="project" value="UniProtKB-KW"/>
</dbReference>
<accession>A0A3L8PRA4</accession>
<organism evidence="8 9">
    <name type="scientific">Parashewanella curva</name>
    <dbReference type="NCBI Taxonomy" id="2338552"/>
    <lineage>
        <taxon>Bacteria</taxon>
        <taxon>Pseudomonadati</taxon>
        <taxon>Pseudomonadota</taxon>
        <taxon>Gammaproteobacteria</taxon>
        <taxon>Alteromonadales</taxon>
        <taxon>Shewanellaceae</taxon>
        <taxon>Parashewanella</taxon>
    </lineage>
</organism>
<evidence type="ECO:0000259" key="7">
    <source>
        <dbReference type="Pfam" id="PF05840"/>
    </source>
</evidence>
<reference evidence="8 9" key="1">
    <citation type="submission" date="2018-09" db="EMBL/GenBank/DDBJ databases">
        <title>Phylogeny of the Shewanellaceae, and recommendation for two new genera, Pseudoshewanella and Parashewanella.</title>
        <authorList>
            <person name="Wang G."/>
        </authorList>
    </citation>
    <scope>NUCLEOTIDE SEQUENCE [LARGE SCALE GENOMIC DNA]</scope>
    <source>
        <strain evidence="8 9">C51</strain>
    </source>
</reference>
<dbReference type="GO" id="GO:0006260">
    <property type="term" value="P:DNA replication"/>
    <property type="evidence" value="ECO:0007669"/>
    <property type="project" value="UniProtKB-KW"/>
</dbReference>
<dbReference type="Pfam" id="PF05840">
    <property type="entry name" value="Phage_GPA"/>
    <property type="match status" value="1"/>
</dbReference>
<dbReference type="GO" id="GO:0004519">
    <property type="term" value="F:endonuclease activity"/>
    <property type="evidence" value="ECO:0007669"/>
    <property type="project" value="UniProtKB-KW"/>
</dbReference>
<protein>
    <submittedName>
        <fullName evidence="8">Replication endonuclease</fullName>
    </submittedName>
</protein>
<dbReference type="OrthoDB" id="5568266at2"/>
<evidence type="ECO:0000256" key="2">
    <source>
        <dbReference type="ARBA" id="ARBA00009260"/>
    </source>
</evidence>
<evidence type="ECO:0000256" key="1">
    <source>
        <dbReference type="ARBA" id="ARBA00003293"/>
    </source>
</evidence>
<evidence type="ECO:0000313" key="8">
    <source>
        <dbReference type="EMBL" id="RLV57896.1"/>
    </source>
</evidence>
<keyword evidence="9" id="KW-1185">Reference proteome</keyword>
<evidence type="ECO:0000313" key="9">
    <source>
        <dbReference type="Proteomes" id="UP000281474"/>
    </source>
</evidence>
<name>A0A3L8PRA4_9GAMM</name>
<evidence type="ECO:0000256" key="3">
    <source>
        <dbReference type="ARBA" id="ARBA00022705"/>
    </source>
</evidence>
<keyword evidence="6" id="KW-0378">Hydrolase</keyword>
<comment type="caution">
    <text evidence="8">The sequence shown here is derived from an EMBL/GenBank/DDBJ whole genome shotgun (WGS) entry which is preliminary data.</text>
</comment>
<evidence type="ECO:0000256" key="4">
    <source>
        <dbReference type="ARBA" id="ARBA00022722"/>
    </source>
</evidence>